<dbReference type="Gene3D" id="2.60.200.20">
    <property type="match status" value="1"/>
</dbReference>
<reference evidence="2" key="2">
    <citation type="submission" date="2020-07" db="EMBL/GenBank/DDBJ databases">
        <authorList>
            <person name="Vera ALvarez R."/>
            <person name="Arias-Moreno D.M."/>
            <person name="Jimenez-Jacinto V."/>
            <person name="Jimenez-Bremont J.F."/>
            <person name="Swaminathan K."/>
            <person name="Moose S.P."/>
            <person name="Guerrero-Gonzalez M.L."/>
            <person name="Marino-Ramirez L."/>
            <person name="Landsman D."/>
            <person name="Rodriguez-Kessler M."/>
            <person name="Delgado-Sanchez P."/>
        </authorList>
    </citation>
    <scope>NUCLEOTIDE SEQUENCE</scope>
    <source>
        <tissue evidence="2">Cladode</tissue>
    </source>
</reference>
<evidence type="ECO:0000313" key="2">
    <source>
        <dbReference type="EMBL" id="MBA4647545.1"/>
    </source>
</evidence>
<organism evidence="2">
    <name type="scientific">Opuntia streptacantha</name>
    <name type="common">Prickly pear cactus</name>
    <name type="synonym">Opuntia cardona</name>
    <dbReference type="NCBI Taxonomy" id="393608"/>
    <lineage>
        <taxon>Eukaryota</taxon>
        <taxon>Viridiplantae</taxon>
        <taxon>Streptophyta</taxon>
        <taxon>Embryophyta</taxon>
        <taxon>Tracheophyta</taxon>
        <taxon>Spermatophyta</taxon>
        <taxon>Magnoliopsida</taxon>
        <taxon>eudicotyledons</taxon>
        <taxon>Gunneridae</taxon>
        <taxon>Pentapetalae</taxon>
        <taxon>Caryophyllales</taxon>
        <taxon>Cactineae</taxon>
        <taxon>Cactaceae</taxon>
        <taxon>Opuntioideae</taxon>
        <taxon>Opuntia</taxon>
    </lineage>
</organism>
<sequence>MEIEGSDGSKTQLKPYSTTVFGRGNEFHPNDLAVSRRHISLQFNPCTNSSDTQTGPRVSFEVLGKNPVWVYSKNEDGKIGTFKRFQRGQLGIGDMFCLSAKDPVWFTVKEVEKEVVDERECKGGEIERRVNDELSQSLESSYGVKGNGDIGLDAVDVSSIDPVREFGFLVIGCEFDQYPKRMIRDVKNWDWFLEDPRRDSDEDAAEKGGRRGGQSGKRKKTKGDDDADEEWTGESEDEEVGTTNARKIQRPTYQTRSKDQDKPSRNRKSNTKTNAKREQEEEYEEEEDEEDETLGGFIVEDDTVEEEEDDDDEDKEEEEEEFVEDEDDLEN</sequence>
<reference evidence="2" key="1">
    <citation type="journal article" date="2013" name="J. Plant Res.">
        <title>Effect of fungi and light on seed germination of three Opuntia species from semiarid lands of central Mexico.</title>
        <authorList>
            <person name="Delgado-Sanchez P."/>
            <person name="Jimenez-Bremont J.F."/>
            <person name="Guerrero-Gonzalez Mde L."/>
            <person name="Flores J."/>
        </authorList>
    </citation>
    <scope>NUCLEOTIDE SEQUENCE</scope>
    <source>
        <tissue evidence="2">Cladode</tissue>
    </source>
</reference>
<dbReference type="AlphaFoldDB" id="A0A7C9DTC2"/>
<dbReference type="PANTHER" id="PTHR37733">
    <property type="entry name" value="SMAD/FHA DOMAIN-CONTAINING PROTEIN"/>
    <property type="match status" value="1"/>
</dbReference>
<feature type="compositionally biased region" description="Polar residues" evidence="1">
    <location>
        <begin position="241"/>
        <end position="255"/>
    </location>
</feature>
<feature type="compositionally biased region" description="Basic and acidic residues" evidence="1">
    <location>
        <begin position="198"/>
        <end position="209"/>
    </location>
</feature>
<dbReference type="PANTHER" id="PTHR37733:SF1">
    <property type="entry name" value="SMAD_FHA DOMAIN-CONTAINING PROTEIN"/>
    <property type="match status" value="1"/>
</dbReference>
<protein>
    <recommendedName>
        <fullName evidence="3">FHA domain-containing protein</fullName>
    </recommendedName>
</protein>
<evidence type="ECO:0000256" key="1">
    <source>
        <dbReference type="SAM" id="MobiDB-lite"/>
    </source>
</evidence>
<dbReference type="InterPro" id="IPR008984">
    <property type="entry name" value="SMAD_FHA_dom_sf"/>
</dbReference>
<feature type="compositionally biased region" description="Acidic residues" evidence="1">
    <location>
        <begin position="225"/>
        <end position="240"/>
    </location>
</feature>
<feature type="compositionally biased region" description="Acidic residues" evidence="1">
    <location>
        <begin position="280"/>
        <end position="331"/>
    </location>
</feature>
<name>A0A7C9DTC2_OPUST</name>
<accession>A0A7C9DTC2</accession>
<evidence type="ECO:0008006" key="3">
    <source>
        <dbReference type="Google" id="ProtNLM"/>
    </source>
</evidence>
<dbReference type="SUPFAM" id="SSF49879">
    <property type="entry name" value="SMAD/FHA domain"/>
    <property type="match status" value="1"/>
</dbReference>
<dbReference type="EMBL" id="GISG01150896">
    <property type="protein sequence ID" value="MBA4647545.1"/>
    <property type="molecule type" value="Transcribed_RNA"/>
</dbReference>
<feature type="region of interest" description="Disordered" evidence="1">
    <location>
        <begin position="198"/>
        <end position="331"/>
    </location>
</feature>
<dbReference type="CDD" id="cd22671">
    <property type="entry name" value="FHA_APTX-like"/>
    <property type="match status" value="1"/>
</dbReference>
<proteinExistence type="predicted"/>